<dbReference type="EMBL" id="QKWP01000322">
    <property type="protein sequence ID" value="RIB22167.1"/>
    <property type="molecule type" value="Genomic_DNA"/>
</dbReference>
<keyword evidence="1" id="KW-1133">Transmembrane helix</keyword>
<reference evidence="2 3" key="1">
    <citation type="submission" date="2018-06" db="EMBL/GenBank/DDBJ databases">
        <title>Comparative genomics reveals the genomic features of Rhizophagus irregularis, R. cerebriforme, R. diaphanum and Gigaspora rosea, and their symbiotic lifestyle signature.</title>
        <authorList>
            <person name="Morin E."/>
            <person name="San Clemente H."/>
            <person name="Chen E.C.H."/>
            <person name="De La Providencia I."/>
            <person name="Hainaut M."/>
            <person name="Kuo A."/>
            <person name="Kohler A."/>
            <person name="Murat C."/>
            <person name="Tang N."/>
            <person name="Roy S."/>
            <person name="Loubradou J."/>
            <person name="Henrissat B."/>
            <person name="Grigoriev I.V."/>
            <person name="Corradi N."/>
            <person name="Roux C."/>
            <person name="Martin F.M."/>
        </authorList>
    </citation>
    <scope>NUCLEOTIDE SEQUENCE [LARGE SCALE GENOMIC DNA]</scope>
    <source>
        <strain evidence="2 3">DAOM 194757</strain>
    </source>
</reference>
<evidence type="ECO:0000256" key="1">
    <source>
        <dbReference type="SAM" id="Phobius"/>
    </source>
</evidence>
<feature type="transmembrane region" description="Helical" evidence="1">
    <location>
        <begin position="262"/>
        <end position="285"/>
    </location>
</feature>
<dbReference type="SUPFAM" id="SSF56112">
    <property type="entry name" value="Protein kinase-like (PK-like)"/>
    <property type="match status" value="1"/>
</dbReference>
<comment type="caution">
    <text evidence="2">The sequence shown here is derived from an EMBL/GenBank/DDBJ whole genome shotgun (WGS) entry which is preliminary data.</text>
</comment>
<dbReference type="OrthoDB" id="10261027at2759"/>
<name>A0A397VLG6_9GLOM</name>
<dbReference type="AlphaFoldDB" id="A0A397VLG6"/>
<proteinExistence type="predicted"/>
<keyword evidence="3" id="KW-1185">Reference proteome</keyword>
<dbReference type="Gene3D" id="1.10.510.10">
    <property type="entry name" value="Transferase(Phosphotransferase) domain 1"/>
    <property type="match status" value="1"/>
</dbReference>
<protein>
    <recommendedName>
        <fullName evidence="4">Protein kinase domain-containing protein</fullName>
    </recommendedName>
</protein>
<dbReference type="Proteomes" id="UP000266673">
    <property type="component" value="Unassembled WGS sequence"/>
</dbReference>
<dbReference type="InterPro" id="IPR011009">
    <property type="entry name" value="Kinase-like_dom_sf"/>
</dbReference>
<evidence type="ECO:0000313" key="2">
    <source>
        <dbReference type="EMBL" id="RIB22167.1"/>
    </source>
</evidence>
<keyword evidence="1" id="KW-0812">Transmembrane</keyword>
<sequence>MDHRRYISGDKKGAIALLNKKTNENSLQIGCRLHIIQIIMNHFKQEAFGALANSTGFSRKPHPNNLLYLAWKLHDGYDSSDKDKPFNLNSQIIKNLYDDIIITNFNCYFIPVGNHNTSKQYYNDWCSFQSWLLNSKLNIQIKCLINFAKHFYEPLIQFMIEQDKTPHIYKNNQFINLSSGLQAHEMPDKVYKWYRFLQEFAPWLHLPLAVCCLGSNNARSFASSFYRVVLIKPWARLPNDLELRFAEELENNLRNGKIDSKFLLISLFSVTAGKFLLISSLLVTIELFQKNPYTKVSDIYSFGIIMVEMTTEKRSFNNYKFDIDLAIIVCNGLRPRLAHNPPDCYVELENHFDESENQINKIEKKLLGR</sequence>
<gene>
    <name evidence="2" type="ORF">C2G38_2174691</name>
</gene>
<evidence type="ECO:0000313" key="3">
    <source>
        <dbReference type="Proteomes" id="UP000266673"/>
    </source>
</evidence>
<organism evidence="2 3">
    <name type="scientific">Gigaspora rosea</name>
    <dbReference type="NCBI Taxonomy" id="44941"/>
    <lineage>
        <taxon>Eukaryota</taxon>
        <taxon>Fungi</taxon>
        <taxon>Fungi incertae sedis</taxon>
        <taxon>Mucoromycota</taxon>
        <taxon>Glomeromycotina</taxon>
        <taxon>Glomeromycetes</taxon>
        <taxon>Diversisporales</taxon>
        <taxon>Gigasporaceae</taxon>
        <taxon>Gigaspora</taxon>
    </lineage>
</organism>
<evidence type="ECO:0008006" key="4">
    <source>
        <dbReference type="Google" id="ProtNLM"/>
    </source>
</evidence>
<keyword evidence="1" id="KW-0472">Membrane</keyword>
<accession>A0A397VLG6</accession>